<gene>
    <name evidence="2" type="ORF">GGR05_003511</name>
</gene>
<feature type="domain" description="YcaO" evidence="1">
    <location>
        <begin position="85"/>
        <end position="424"/>
    </location>
</feature>
<dbReference type="PANTHER" id="PTHR37809">
    <property type="entry name" value="RIBOSOMAL PROTEIN S12 METHYLTHIOTRANSFERASE ACCESSORY FACTOR YCAO"/>
    <property type="match status" value="1"/>
</dbReference>
<evidence type="ECO:0000313" key="3">
    <source>
        <dbReference type="Proteomes" id="UP000531216"/>
    </source>
</evidence>
<dbReference type="Proteomes" id="UP000531216">
    <property type="component" value="Unassembled WGS sequence"/>
</dbReference>
<dbReference type="EMBL" id="JACIDO010000008">
    <property type="protein sequence ID" value="MBB3937345.1"/>
    <property type="molecule type" value="Genomic_DNA"/>
</dbReference>
<name>A0A7W6BYZ1_9HYPH</name>
<reference evidence="2 3" key="1">
    <citation type="submission" date="2020-08" db="EMBL/GenBank/DDBJ databases">
        <title>Genomic Encyclopedia of Type Strains, Phase IV (KMG-IV): sequencing the most valuable type-strain genomes for metagenomic binning, comparative biology and taxonomic classification.</title>
        <authorList>
            <person name="Goeker M."/>
        </authorList>
    </citation>
    <scope>NUCLEOTIDE SEQUENCE [LARGE SCALE GENOMIC DNA]</scope>
    <source>
        <strain evidence="2 3">DSM 25024</strain>
    </source>
</reference>
<protein>
    <submittedName>
        <fullName evidence="2">Ribosomal protein S12 methylthiotransferase accessory factor</fullName>
    </submittedName>
</protein>
<keyword evidence="2" id="KW-0687">Ribonucleoprotein</keyword>
<dbReference type="AlphaFoldDB" id="A0A7W6BYZ1"/>
<dbReference type="GO" id="GO:0005840">
    <property type="term" value="C:ribosome"/>
    <property type="evidence" value="ECO:0007669"/>
    <property type="project" value="UniProtKB-KW"/>
</dbReference>
<sequence>MTLGSGCFPTDHIRLLEADLVGTDRLMGVYGDRVRRPCETLAKLRPLFPDLGITRLGLLTGLDVIGIPVAFATRPNSFTLSVFQGKGLDVDASMVSAAMEAFETRIAELPPAGLRVGSVRGMRAQGRRTIRLDRTARCVPWAFGEDAAIPWCSGLDLMGGVEIAVPWWLVGVDHRDPRPPGFEQSSDGLSSGNCHAEAVLHGLCELIERDAWTLMRLWPASRLAQARIDPAQFRDPVMQTLVARIERAGVELILLDITSDIGVPSYSAVIVPQLTKGGPEHSLSEVCGGSGCHPIASRAAIRAVVEAAQSRLTAIAGSRDDFSAALYESGSLNGDTVVANLRHAGMSSEPRPSGDQDASLQDQIASVLNRLSAAGIEEAIAVPMGDPCLGLSVVRMVVPGLEVDIGGENVQLGLRAARMMRAAA</sequence>
<dbReference type="GO" id="GO:0016740">
    <property type="term" value="F:transferase activity"/>
    <property type="evidence" value="ECO:0007669"/>
    <property type="project" value="UniProtKB-KW"/>
</dbReference>
<evidence type="ECO:0000259" key="1">
    <source>
        <dbReference type="PROSITE" id="PS51664"/>
    </source>
</evidence>
<dbReference type="PANTHER" id="PTHR37809:SF1">
    <property type="entry name" value="RIBOSOMAL PROTEIN S12 METHYLTHIOTRANSFERASE ACCESSORY FACTOR YCAO"/>
    <property type="match status" value="1"/>
</dbReference>
<comment type="caution">
    <text evidence="2">The sequence shown here is derived from an EMBL/GenBank/DDBJ whole genome shotgun (WGS) entry which is preliminary data.</text>
</comment>
<dbReference type="PROSITE" id="PS51664">
    <property type="entry name" value="YCAO"/>
    <property type="match status" value="1"/>
</dbReference>
<dbReference type="NCBIfam" id="TIGR00702">
    <property type="entry name" value="YcaO-type kinase domain"/>
    <property type="match status" value="1"/>
</dbReference>
<dbReference type="Gene3D" id="3.30.160.660">
    <property type="match status" value="1"/>
</dbReference>
<evidence type="ECO:0000313" key="2">
    <source>
        <dbReference type="EMBL" id="MBB3937345.1"/>
    </source>
</evidence>
<keyword evidence="2" id="KW-0689">Ribosomal protein</keyword>
<organism evidence="2 3">
    <name type="scientific">Aureimonas phyllosphaerae</name>
    <dbReference type="NCBI Taxonomy" id="1166078"/>
    <lineage>
        <taxon>Bacteria</taxon>
        <taxon>Pseudomonadati</taxon>
        <taxon>Pseudomonadota</taxon>
        <taxon>Alphaproteobacteria</taxon>
        <taxon>Hyphomicrobiales</taxon>
        <taxon>Aurantimonadaceae</taxon>
        <taxon>Aureimonas</taxon>
    </lineage>
</organism>
<accession>A0A7W6BYZ1</accession>
<dbReference type="Pfam" id="PF02624">
    <property type="entry name" value="YcaO"/>
    <property type="match status" value="1"/>
</dbReference>
<dbReference type="InterPro" id="IPR003776">
    <property type="entry name" value="YcaO-like_dom"/>
</dbReference>
<keyword evidence="2" id="KW-0808">Transferase</keyword>
<keyword evidence="3" id="KW-1185">Reference proteome</keyword>
<proteinExistence type="predicted"/>